<comment type="caution">
    <text evidence="2">The sequence shown here is derived from an EMBL/GenBank/DDBJ whole genome shotgun (WGS) entry which is preliminary data.</text>
</comment>
<feature type="compositionally biased region" description="Low complexity" evidence="1">
    <location>
        <begin position="133"/>
        <end position="178"/>
    </location>
</feature>
<gene>
    <name evidence="2" type="ORF">EDD18DRAFT_1142365</name>
</gene>
<dbReference type="AlphaFoldDB" id="A0AA39QGU8"/>
<feature type="compositionally biased region" description="Low complexity" evidence="1">
    <location>
        <begin position="105"/>
        <end position="116"/>
    </location>
</feature>
<sequence length="407" mass="43884">MFKAREAQRRFVNTVRVPSCTRKERALVRERHRTSGGTSPKTLADEFGISTTAISNYIRNASADNVGWDQEYLDGSRPDFFGLDYGVKEYVNLKAENFQEDTGLSASSATAKISSANDVPEKSTTARRVPSQVGVEAVVASDESSSGTPSDSQDSTSSAPSNDPDPSASSDSNIPPAISRKRPRSPSAASLHIPPAISRKKPHLDAWEPKTDVQNAADSGQVTLSAVETSASAVVPSTSTSKSITAPVGPVTRRITGRRGPLAVKSRPAPHPPAHKLKVAQSNAISNGTAGLQTKGKGIQDAPFIHFLMNIYLPLAEVPTKSILTNKDSGHPSVDGFLRSLNKLHAKAHFDKCGIRTHQDLLEVSRRINDNPQNREDFRKTFLEQGMSITDWFTIVAGVQKYADSSN</sequence>
<feature type="region of interest" description="Disordered" evidence="1">
    <location>
        <begin position="101"/>
        <end position="202"/>
    </location>
</feature>
<keyword evidence="3" id="KW-1185">Reference proteome</keyword>
<evidence type="ECO:0000313" key="3">
    <source>
        <dbReference type="Proteomes" id="UP001175228"/>
    </source>
</evidence>
<evidence type="ECO:0000256" key="1">
    <source>
        <dbReference type="SAM" id="MobiDB-lite"/>
    </source>
</evidence>
<name>A0AA39QGU8_9AGAR</name>
<reference evidence="2" key="1">
    <citation type="submission" date="2023-06" db="EMBL/GenBank/DDBJ databases">
        <authorList>
            <consortium name="Lawrence Berkeley National Laboratory"/>
            <person name="Ahrendt S."/>
            <person name="Sahu N."/>
            <person name="Indic B."/>
            <person name="Wong-Bajracharya J."/>
            <person name="Merenyi Z."/>
            <person name="Ke H.-M."/>
            <person name="Monk M."/>
            <person name="Kocsube S."/>
            <person name="Drula E."/>
            <person name="Lipzen A."/>
            <person name="Balint B."/>
            <person name="Henrissat B."/>
            <person name="Andreopoulos B."/>
            <person name="Martin F.M."/>
            <person name="Harder C.B."/>
            <person name="Rigling D."/>
            <person name="Ford K.L."/>
            <person name="Foster G.D."/>
            <person name="Pangilinan J."/>
            <person name="Papanicolaou A."/>
            <person name="Barry K."/>
            <person name="LaButti K."/>
            <person name="Viragh M."/>
            <person name="Koriabine M."/>
            <person name="Yan M."/>
            <person name="Riley R."/>
            <person name="Champramary S."/>
            <person name="Plett K.L."/>
            <person name="Tsai I.J."/>
            <person name="Slot J."/>
            <person name="Sipos G."/>
            <person name="Plett J."/>
            <person name="Nagy L.G."/>
            <person name="Grigoriev I.V."/>
        </authorList>
    </citation>
    <scope>NUCLEOTIDE SEQUENCE</scope>
    <source>
        <strain evidence="2">HWK02</strain>
    </source>
</reference>
<feature type="region of interest" description="Disordered" evidence="1">
    <location>
        <begin position="231"/>
        <end position="275"/>
    </location>
</feature>
<dbReference type="EMBL" id="JAUEPU010000006">
    <property type="protein sequence ID" value="KAK0501338.1"/>
    <property type="molecule type" value="Genomic_DNA"/>
</dbReference>
<proteinExistence type="predicted"/>
<evidence type="ECO:0000313" key="2">
    <source>
        <dbReference type="EMBL" id="KAK0501338.1"/>
    </source>
</evidence>
<organism evidence="2 3">
    <name type="scientific">Armillaria luteobubalina</name>
    <dbReference type="NCBI Taxonomy" id="153913"/>
    <lineage>
        <taxon>Eukaryota</taxon>
        <taxon>Fungi</taxon>
        <taxon>Dikarya</taxon>
        <taxon>Basidiomycota</taxon>
        <taxon>Agaricomycotina</taxon>
        <taxon>Agaricomycetes</taxon>
        <taxon>Agaricomycetidae</taxon>
        <taxon>Agaricales</taxon>
        <taxon>Marasmiineae</taxon>
        <taxon>Physalacriaceae</taxon>
        <taxon>Armillaria</taxon>
    </lineage>
</organism>
<feature type="compositionally biased region" description="Low complexity" evidence="1">
    <location>
        <begin position="231"/>
        <end position="243"/>
    </location>
</feature>
<protein>
    <submittedName>
        <fullName evidence="2">Uncharacterized protein</fullName>
    </submittedName>
</protein>
<dbReference type="Proteomes" id="UP001175228">
    <property type="component" value="Unassembled WGS sequence"/>
</dbReference>
<accession>A0AA39QGU8</accession>